<dbReference type="Gene3D" id="1.10.1740.10">
    <property type="match status" value="1"/>
</dbReference>
<dbReference type="Pfam" id="PF00128">
    <property type="entry name" value="Alpha-amylase"/>
    <property type="match status" value="1"/>
</dbReference>
<dbReference type="InterPro" id="IPR017853">
    <property type="entry name" value="GH"/>
</dbReference>
<dbReference type="AlphaFoldDB" id="A0A511QYF7"/>
<reference evidence="2 3" key="1">
    <citation type="submission" date="2019-07" db="EMBL/GenBank/DDBJ databases">
        <title>Whole genome shotgun sequence of Meiothermus hypogaeus NBRC 106114.</title>
        <authorList>
            <person name="Hosoyama A."/>
            <person name="Uohara A."/>
            <person name="Ohji S."/>
            <person name="Ichikawa N."/>
        </authorList>
    </citation>
    <scope>NUCLEOTIDE SEQUENCE [LARGE SCALE GENOMIC DNA]</scope>
    <source>
        <strain evidence="2 3">NBRC 106114</strain>
    </source>
</reference>
<evidence type="ECO:0000313" key="3">
    <source>
        <dbReference type="Proteomes" id="UP000321197"/>
    </source>
</evidence>
<dbReference type="InterPro" id="IPR013780">
    <property type="entry name" value="Glyco_hydro_b"/>
</dbReference>
<dbReference type="Gene3D" id="2.60.40.1180">
    <property type="entry name" value="Golgi alpha-mannosidase II"/>
    <property type="match status" value="1"/>
</dbReference>
<evidence type="ECO:0000313" key="2">
    <source>
        <dbReference type="EMBL" id="GEM82431.1"/>
    </source>
</evidence>
<dbReference type="PANTHER" id="PTHR10357">
    <property type="entry name" value="ALPHA-AMYLASE FAMILY MEMBER"/>
    <property type="match status" value="1"/>
</dbReference>
<dbReference type="EMBL" id="BJXL01000011">
    <property type="protein sequence ID" value="GEM82431.1"/>
    <property type="molecule type" value="Genomic_DNA"/>
</dbReference>
<evidence type="ECO:0000259" key="1">
    <source>
        <dbReference type="SMART" id="SM00642"/>
    </source>
</evidence>
<accession>A0A511QYF7</accession>
<dbReference type="InterPro" id="IPR044077">
    <property type="entry name" value="Amylosucrase"/>
</dbReference>
<sequence length="636" mass="72324">MDDPLFFEGISGQIKTLEAHRSADLRARVHRYLPDLLVGLQAVYPEAPQVAQRVAGVIGRNLAERPQDLQALDLERIHTPDWFQKPHMHGYIAYADRFAGNLRGVAERVPYLKELGIRYLHLMPLLLPREGENDGGYAVADYRRVRPDLGTMDDLQALCTKLRQEGISLCLDLVLNHVAREHPWAQAARQGDPRYRDYFYIYPDRTMPDAFERTLPEVFPDFAPGNFTWDDELGGWVWTTFNSWQWDVNWSNPEVFLEYLDLILWLANRGVEVFRLDAIAFTWKRLGTNCQNQPEVHALTQALRAAVRIGAPAVAFKAEAIVAPEDLIAYLGTGAHYGRVSELAYHNTLMVQIWSSLASRDTRLFTQALKRFPQKPPNAAWATYLRCHDDIGWAISDTDAAAVGLDGAAHRRFLSEFYKGDFPGSFARGMHFQENPATGDRRTSGSAASLAGLETALESGHPRLVNLAIERLLLAHAVFVGYGEGIPLIYMGDELGMLNDYDYVKEPAHKDDNRWLHRPRMDWAKAQKRHQEGTVEHRLFQGLKALLEARARTPQLHAAFPTRPLWQPNPHLLVLGRPHPEGTLVQVYNFSEQDQALPWETLRAEGIVQPYDQLTQAPAPAYLMPYARLWLTQHRL</sequence>
<dbReference type="OrthoDB" id="9805159at2"/>
<comment type="caution">
    <text evidence="2">The sequence shown here is derived from an EMBL/GenBank/DDBJ whole genome shotgun (WGS) entry which is preliminary data.</text>
</comment>
<organism evidence="2 3">
    <name type="scientific">Meiothermus hypogaeus NBRC 106114</name>
    <dbReference type="NCBI Taxonomy" id="1227553"/>
    <lineage>
        <taxon>Bacteria</taxon>
        <taxon>Thermotogati</taxon>
        <taxon>Deinococcota</taxon>
        <taxon>Deinococci</taxon>
        <taxon>Thermales</taxon>
        <taxon>Thermaceae</taxon>
        <taxon>Meiothermus</taxon>
    </lineage>
</organism>
<dbReference type="InterPro" id="IPR055218">
    <property type="entry name" value="Amylosucrase_C"/>
</dbReference>
<dbReference type="RefSeq" id="WP_119341245.1">
    <property type="nucleotide sequence ID" value="NZ_BJXL01000011.1"/>
</dbReference>
<dbReference type="Pfam" id="PF22582">
    <property type="entry name" value="Amylosucrase_C-like"/>
    <property type="match status" value="1"/>
</dbReference>
<dbReference type="GO" id="GO:0047669">
    <property type="term" value="F:amylosucrase activity"/>
    <property type="evidence" value="ECO:0007669"/>
    <property type="project" value="InterPro"/>
</dbReference>
<dbReference type="PANTHER" id="PTHR10357:SF213">
    <property type="entry name" value="ALPHA AMYLASE CATALYTIC REGION"/>
    <property type="match status" value="1"/>
</dbReference>
<gene>
    <name evidence="2" type="ORF">MHY01S_05970</name>
</gene>
<dbReference type="InterPro" id="IPR006047">
    <property type="entry name" value="GH13_cat_dom"/>
</dbReference>
<dbReference type="CDD" id="cd11324">
    <property type="entry name" value="AmyAc_Amylosucrase"/>
    <property type="match status" value="1"/>
</dbReference>
<protein>
    <submittedName>
        <fullName evidence="2">Alpha-amylase</fullName>
    </submittedName>
</protein>
<dbReference type="Gene3D" id="3.90.400.10">
    <property type="entry name" value="Oligo-1,6-glucosidase, Domain 2"/>
    <property type="match status" value="1"/>
</dbReference>
<feature type="domain" description="Glycosyl hydrolase family 13 catalytic" evidence="1">
    <location>
        <begin position="92"/>
        <end position="550"/>
    </location>
</feature>
<dbReference type="SUPFAM" id="SSF51445">
    <property type="entry name" value="(Trans)glycosidases"/>
    <property type="match status" value="1"/>
</dbReference>
<dbReference type="SMART" id="SM00642">
    <property type="entry name" value="Aamy"/>
    <property type="match status" value="1"/>
</dbReference>
<proteinExistence type="predicted"/>
<dbReference type="Gene3D" id="3.20.20.80">
    <property type="entry name" value="Glycosidases"/>
    <property type="match status" value="1"/>
</dbReference>
<name>A0A511QYF7_9DEIN</name>
<dbReference type="Proteomes" id="UP000321197">
    <property type="component" value="Unassembled WGS sequence"/>
</dbReference>
<dbReference type="InterPro" id="IPR045857">
    <property type="entry name" value="O16G_dom_2"/>
</dbReference>
<dbReference type="GO" id="GO:0005975">
    <property type="term" value="P:carbohydrate metabolic process"/>
    <property type="evidence" value="ECO:0007669"/>
    <property type="project" value="InterPro"/>
</dbReference>